<keyword evidence="1" id="KW-0812">Transmembrane</keyword>
<feature type="transmembrane region" description="Helical" evidence="1">
    <location>
        <begin position="169"/>
        <end position="188"/>
    </location>
</feature>
<dbReference type="InterPro" id="IPR032834">
    <property type="entry name" value="NatK-like_C"/>
</dbReference>
<sequence>MNMFDKTMAIFYILLYIVPFSVLRYYPFLDKLRLPLKNVVTIYTTLITLETGFFVYIIGNRSINNMELQIYRISWVIVFAIYSFSVINERFFKQFFFYLIVTIYGSFVSGTAHFIEAHFFQAFAAKHPYTVSTAAMLIQIIFTFPLMLTLIKKYFKRFADSVETDIWRFIWLIPFMFYGIGFIFTANLSSVGNWRYITVRYMACAGAFTICYVLIKTLKHLGENAVLQEKVNFINQQLLLQKRQYEVLTSNIEETRKVRHDLRHHLLIVRNYLEEDNKIELLKYLEEQRKVLPVDIEETICENTAVNVLACYYIGLAKEKGVQTDFKISIGTDIGILDSDLSIIFGNCLENALEACEKVKSSDALIRVRAGIKMGDLVIVIGNNFDGQILYDNKEFRSIKRNGDRGIGISSIQALSEKYGGKANFEVIKENFFKVSIVLIIPK</sequence>
<dbReference type="AlphaFoldDB" id="A0A949TU85"/>
<dbReference type="Pfam" id="PF14501">
    <property type="entry name" value="HATPase_c_5"/>
    <property type="match status" value="1"/>
</dbReference>
<feature type="domain" description="Sensor histidine kinase NatK-like C-terminal" evidence="2">
    <location>
        <begin position="340"/>
        <end position="438"/>
    </location>
</feature>
<accession>A0A949TU85</accession>
<gene>
    <name evidence="3" type="ORF">I6U48_06080</name>
</gene>
<feature type="transmembrane region" description="Helical" evidence="1">
    <location>
        <begin position="194"/>
        <end position="215"/>
    </location>
</feature>
<organism evidence="3 4">
    <name type="scientific">Clostridium thailandense</name>
    <dbReference type="NCBI Taxonomy" id="2794346"/>
    <lineage>
        <taxon>Bacteria</taxon>
        <taxon>Bacillati</taxon>
        <taxon>Bacillota</taxon>
        <taxon>Clostridia</taxon>
        <taxon>Eubacteriales</taxon>
        <taxon>Clostridiaceae</taxon>
        <taxon>Clostridium</taxon>
    </lineage>
</organism>
<dbReference type="CDD" id="cd16935">
    <property type="entry name" value="HATPase_AgrC-ComD-like"/>
    <property type="match status" value="1"/>
</dbReference>
<reference evidence="3" key="1">
    <citation type="submission" date="2020-12" db="EMBL/GenBank/DDBJ databases">
        <title>Clostridium thailandense sp. nov., a novel acetogenic bacterium isolated from peat land soil in Thailand.</title>
        <authorList>
            <person name="Chaikitkaew S."/>
            <person name="Birkeland N.K."/>
        </authorList>
    </citation>
    <scope>NUCLEOTIDE SEQUENCE</scope>
    <source>
        <strain evidence="3">PL3</strain>
    </source>
</reference>
<keyword evidence="4" id="KW-1185">Reference proteome</keyword>
<feature type="transmembrane region" description="Helical" evidence="1">
    <location>
        <begin position="6"/>
        <end position="26"/>
    </location>
</feature>
<dbReference type="PANTHER" id="PTHR40448:SF1">
    <property type="entry name" value="TWO-COMPONENT SENSOR HISTIDINE KINASE"/>
    <property type="match status" value="1"/>
</dbReference>
<dbReference type="Proteomes" id="UP000694308">
    <property type="component" value="Unassembled WGS sequence"/>
</dbReference>
<feature type="transmembrane region" description="Helical" evidence="1">
    <location>
        <begin position="38"/>
        <end position="58"/>
    </location>
</feature>
<evidence type="ECO:0000313" key="3">
    <source>
        <dbReference type="EMBL" id="MBV7272483.1"/>
    </source>
</evidence>
<keyword evidence="1" id="KW-0472">Membrane</keyword>
<dbReference type="GO" id="GO:0042802">
    <property type="term" value="F:identical protein binding"/>
    <property type="evidence" value="ECO:0007669"/>
    <property type="project" value="TreeGrafter"/>
</dbReference>
<feature type="transmembrane region" description="Helical" evidence="1">
    <location>
        <begin position="127"/>
        <end position="148"/>
    </location>
</feature>
<evidence type="ECO:0000259" key="2">
    <source>
        <dbReference type="Pfam" id="PF14501"/>
    </source>
</evidence>
<keyword evidence="1" id="KW-1133">Transmembrane helix</keyword>
<protein>
    <submittedName>
        <fullName evidence="3">GHKL domain-containing protein</fullName>
    </submittedName>
</protein>
<dbReference type="PANTHER" id="PTHR40448">
    <property type="entry name" value="TWO-COMPONENT SENSOR HISTIDINE KINASE"/>
    <property type="match status" value="1"/>
</dbReference>
<feature type="transmembrane region" description="Helical" evidence="1">
    <location>
        <begin position="95"/>
        <end position="115"/>
    </location>
</feature>
<name>A0A949TU85_9CLOT</name>
<dbReference type="EMBL" id="JAEEGC010000026">
    <property type="protein sequence ID" value="MBV7272483.1"/>
    <property type="molecule type" value="Genomic_DNA"/>
</dbReference>
<feature type="transmembrane region" description="Helical" evidence="1">
    <location>
        <begin position="70"/>
        <end position="88"/>
    </location>
</feature>
<comment type="caution">
    <text evidence="3">The sequence shown here is derived from an EMBL/GenBank/DDBJ whole genome shotgun (WGS) entry which is preliminary data.</text>
</comment>
<evidence type="ECO:0000313" key="4">
    <source>
        <dbReference type="Proteomes" id="UP000694308"/>
    </source>
</evidence>
<proteinExistence type="predicted"/>
<evidence type="ECO:0000256" key="1">
    <source>
        <dbReference type="SAM" id="Phobius"/>
    </source>
</evidence>